<keyword evidence="6" id="KW-0969">Cilium</keyword>
<dbReference type="PANTHER" id="PTHR30381">
    <property type="entry name" value="FLAGELLAR P-RING PERIPLASMIC PROTEIN FLGI"/>
    <property type="match status" value="1"/>
</dbReference>
<evidence type="ECO:0000256" key="3">
    <source>
        <dbReference type="ARBA" id="ARBA00022729"/>
    </source>
</evidence>
<gene>
    <name evidence="5" type="primary">flgI</name>
    <name evidence="6" type="ORF">C2I19_16900</name>
</gene>
<dbReference type="RefSeq" id="WP_103903828.1">
    <property type="nucleotide sequence ID" value="NZ_PQWB01000093.1"/>
</dbReference>
<organism evidence="6 7">
    <name type="scientific">Chromobacterium alticapitis</name>
    <dbReference type="NCBI Taxonomy" id="2073169"/>
    <lineage>
        <taxon>Bacteria</taxon>
        <taxon>Pseudomonadati</taxon>
        <taxon>Pseudomonadota</taxon>
        <taxon>Betaproteobacteria</taxon>
        <taxon>Neisseriales</taxon>
        <taxon>Chromobacteriaceae</taxon>
        <taxon>Chromobacterium</taxon>
    </lineage>
</organism>
<comment type="function">
    <text evidence="1 5">Assembles around the rod to form the L-ring and probably protects the motor/basal body from shearing forces during rotation.</text>
</comment>
<dbReference type="Proteomes" id="UP000237082">
    <property type="component" value="Unassembled WGS sequence"/>
</dbReference>
<comment type="similarity">
    <text evidence="5">Belongs to the FlgI family.</text>
</comment>
<evidence type="ECO:0000256" key="4">
    <source>
        <dbReference type="ARBA" id="ARBA00023143"/>
    </source>
</evidence>
<dbReference type="GO" id="GO:0030288">
    <property type="term" value="C:outer membrane-bounded periplasmic space"/>
    <property type="evidence" value="ECO:0007669"/>
    <property type="project" value="InterPro"/>
</dbReference>
<dbReference type="GO" id="GO:0009428">
    <property type="term" value="C:bacterial-type flagellum basal body, distal rod, P ring"/>
    <property type="evidence" value="ECO:0007669"/>
    <property type="project" value="InterPro"/>
</dbReference>
<evidence type="ECO:0000313" key="6">
    <source>
        <dbReference type="EMBL" id="POZ60825.1"/>
    </source>
</evidence>
<comment type="subcellular location">
    <subcellularLocation>
        <location evidence="2 5">Bacterial flagellum basal body</location>
    </subcellularLocation>
</comment>
<keyword evidence="3 5" id="KW-0732">Signal</keyword>
<dbReference type="OrthoDB" id="9786431at2"/>
<dbReference type="GO" id="GO:0071973">
    <property type="term" value="P:bacterial-type flagellum-dependent cell motility"/>
    <property type="evidence" value="ECO:0007669"/>
    <property type="project" value="InterPro"/>
</dbReference>
<protein>
    <recommendedName>
        <fullName evidence="5">Flagellar P-ring protein</fullName>
    </recommendedName>
    <alternativeName>
        <fullName evidence="5">Basal body P-ring protein</fullName>
    </alternativeName>
</protein>
<keyword evidence="6" id="KW-0282">Flagellum</keyword>
<feature type="chain" id="PRO_5015789529" description="Flagellar P-ring protein" evidence="5">
    <location>
        <begin position="20"/>
        <end position="365"/>
    </location>
</feature>
<reference evidence="7" key="1">
    <citation type="submission" date="2018-02" db="EMBL/GenBank/DDBJ databases">
        <authorList>
            <person name="O'Hara-Hanley K."/>
            <person name="Soby S."/>
        </authorList>
    </citation>
    <scope>NUCLEOTIDE SEQUENCE [LARGE SCALE GENOMIC DNA]</scope>
    <source>
        <strain evidence="7">MWU14-2602</strain>
    </source>
</reference>
<keyword evidence="6" id="KW-0966">Cell projection</keyword>
<dbReference type="NCBIfam" id="NF003676">
    <property type="entry name" value="PRK05303.1"/>
    <property type="match status" value="1"/>
</dbReference>
<dbReference type="HAMAP" id="MF_00416">
    <property type="entry name" value="FlgI"/>
    <property type="match status" value="1"/>
</dbReference>
<dbReference type="GO" id="GO:0005198">
    <property type="term" value="F:structural molecule activity"/>
    <property type="evidence" value="ECO:0007669"/>
    <property type="project" value="InterPro"/>
</dbReference>
<dbReference type="PANTHER" id="PTHR30381:SF0">
    <property type="entry name" value="FLAGELLAR P-RING PROTEIN"/>
    <property type="match status" value="1"/>
</dbReference>
<name>A0A2S5DCL5_9NEIS</name>
<dbReference type="Pfam" id="PF02119">
    <property type="entry name" value="FlgI"/>
    <property type="match status" value="1"/>
</dbReference>
<feature type="signal peptide" evidence="5">
    <location>
        <begin position="1"/>
        <end position="19"/>
    </location>
</feature>
<evidence type="ECO:0000256" key="1">
    <source>
        <dbReference type="ARBA" id="ARBA00002591"/>
    </source>
</evidence>
<dbReference type="InterPro" id="IPR001782">
    <property type="entry name" value="Flag_FlgI"/>
</dbReference>
<proteinExistence type="inferred from homology"/>
<dbReference type="PRINTS" id="PR01010">
    <property type="entry name" value="FLGPRINGFLGI"/>
</dbReference>
<dbReference type="AlphaFoldDB" id="A0A2S5DCL5"/>
<keyword evidence="7" id="KW-1185">Reference proteome</keyword>
<evidence type="ECO:0000256" key="2">
    <source>
        <dbReference type="ARBA" id="ARBA00004117"/>
    </source>
</evidence>
<comment type="caution">
    <text evidence="6">The sequence shown here is derived from an EMBL/GenBank/DDBJ whole genome shotgun (WGS) entry which is preliminary data.</text>
</comment>
<evidence type="ECO:0000313" key="7">
    <source>
        <dbReference type="Proteomes" id="UP000237082"/>
    </source>
</evidence>
<accession>A0A2S5DCL5</accession>
<sequence length="365" mass="37442" precursor="true">MKKWIVLASLLLASLPAMSAQRLKDIANIGGVRPNQLIGYGLVVGLDGSGDKVTSSPFTGQAMINMLNQLGVQVPPGTKVDPKNVAAVTLTATLPPFAKRGQALDVTTSSIGDAKSLRGGTLLLSPLKGADGQIYAMAQGNVVVGGAGASAGGSSTQINQLSVGRIPGGATVEREVQTSLGDGEFIHLELQDADFTTANRAVQAINKVFGPDTARAVDGRLIEVRAPYDSNQRVQFLARMENIAVDPADVSPLVIINARTGSIVMNQAVTLGACAVSHGNLSVTINNTPQVSQPNPLSGGKTTVTNQADITINSTSGKVVGLKGGANLAQVVNALNALGATPQDLISILQAMKSAGSLRADLQII</sequence>
<keyword evidence="4 5" id="KW-0975">Bacterial flagellum</keyword>
<comment type="subunit">
    <text evidence="5">The basal body constitutes a major portion of the flagellar organelle and consists of four rings (L,P,S, and M) mounted on a central rod.</text>
</comment>
<evidence type="ECO:0000256" key="5">
    <source>
        <dbReference type="HAMAP-Rule" id="MF_00416"/>
    </source>
</evidence>
<dbReference type="EMBL" id="PQWB01000093">
    <property type="protein sequence ID" value="POZ60825.1"/>
    <property type="molecule type" value="Genomic_DNA"/>
</dbReference>